<gene>
    <name evidence="1" type="ORF">CEXT_666091</name>
</gene>
<organism evidence="1 2">
    <name type="scientific">Caerostris extrusa</name>
    <name type="common">Bark spider</name>
    <name type="synonym">Caerostris bankana</name>
    <dbReference type="NCBI Taxonomy" id="172846"/>
    <lineage>
        <taxon>Eukaryota</taxon>
        <taxon>Metazoa</taxon>
        <taxon>Ecdysozoa</taxon>
        <taxon>Arthropoda</taxon>
        <taxon>Chelicerata</taxon>
        <taxon>Arachnida</taxon>
        <taxon>Araneae</taxon>
        <taxon>Araneomorphae</taxon>
        <taxon>Entelegynae</taxon>
        <taxon>Araneoidea</taxon>
        <taxon>Araneidae</taxon>
        <taxon>Caerostris</taxon>
    </lineage>
</organism>
<evidence type="ECO:0000313" key="1">
    <source>
        <dbReference type="EMBL" id="GIY68095.1"/>
    </source>
</evidence>
<accession>A0AAV4VCU9</accession>
<reference evidence="1 2" key="1">
    <citation type="submission" date="2021-06" db="EMBL/GenBank/DDBJ databases">
        <title>Caerostris extrusa draft genome.</title>
        <authorList>
            <person name="Kono N."/>
            <person name="Arakawa K."/>
        </authorList>
    </citation>
    <scope>NUCLEOTIDE SEQUENCE [LARGE SCALE GENOMIC DNA]</scope>
</reference>
<proteinExistence type="predicted"/>
<protein>
    <submittedName>
        <fullName evidence="1">Uncharacterized protein</fullName>
    </submittedName>
</protein>
<dbReference type="AlphaFoldDB" id="A0AAV4VCU9"/>
<name>A0AAV4VCU9_CAEEX</name>
<dbReference type="EMBL" id="BPLR01014326">
    <property type="protein sequence ID" value="GIY68095.1"/>
    <property type="molecule type" value="Genomic_DNA"/>
</dbReference>
<feature type="non-terminal residue" evidence="1">
    <location>
        <position position="1"/>
    </location>
</feature>
<dbReference type="Proteomes" id="UP001054945">
    <property type="component" value="Unassembled WGS sequence"/>
</dbReference>
<comment type="caution">
    <text evidence="1">The sequence shown here is derived from an EMBL/GenBank/DDBJ whole genome shotgun (WGS) entry which is preliminary data.</text>
</comment>
<keyword evidence="2" id="KW-1185">Reference proteome</keyword>
<evidence type="ECO:0000313" key="2">
    <source>
        <dbReference type="Proteomes" id="UP001054945"/>
    </source>
</evidence>
<sequence>HVFENCQLPDECWKVEKVKACIRSFNATPYITAGWICFPSEITVEDISI</sequence>